<comment type="caution">
    <text evidence="3">The sequence shown here is derived from an EMBL/GenBank/DDBJ whole genome shotgun (WGS) entry which is preliminary data.</text>
</comment>
<organism evidence="3 4">
    <name type="scientific">Penicillium canescens</name>
    <dbReference type="NCBI Taxonomy" id="5083"/>
    <lineage>
        <taxon>Eukaryota</taxon>
        <taxon>Fungi</taxon>
        <taxon>Dikarya</taxon>
        <taxon>Ascomycota</taxon>
        <taxon>Pezizomycotina</taxon>
        <taxon>Eurotiomycetes</taxon>
        <taxon>Eurotiomycetidae</taxon>
        <taxon>Eurotiales</taxon>
        <taxon>Aspergillaceae</taxon>
        <taxon>Penicillium</taxon>
    </lineage>
</organism>
<evidence type="ECO:0000256" key="2">
    <source>
        <dbReference type="SAM" id="Phobius"/>
    </source>
</evidence>
<evidence type="ECO:0000313" key="3">
    <source>
        <dbReference type="EMBL" id="KAJ6038602.1"/>
    </source>
</evidence>
<keyword evidence="2" id="KW-0472">Membrane</keyword>
<name>A0AAD6I9V1_PENCN</name>
<evidence type="ECO:0000313" key="4">
    <source>
        <dbReference type="Proteomes" id="UP001219568"/>
    </source>
</evidence>
<reference evidence="3" key="1">
    <citation type="journal article" date="2023" name="IMA Fungus">
        <title>Comparative genomic study of the Penicillium genus elucidates a diverse pangenome and 15 lateral gene transfer events.</title>
        <authorList>
            <person name="Petersen C."/>
            <person name="Sorensen T."/>
            <person name="Nielsen M.R."/>
            <person name="Sondergaard T.E."/>
            <person name="Sorensen J.L."/>
            <person name="Fitzpatrick D.A."/>
            <person name="Frisvad J.C."/>
            <person name="Nielsen K.L."/>
        </authorList>
    </citation>
    <scope>NUCLEOTIDE SEQUENCE</scope>
    <source>
        <strain evidence="3">IBT 15450</strain>
    </source>
</reference>
<proteinExistence type="predicted"/>
<evidence type="ECO:0000256" key="1">
    <source>
        <dbReference type="SAM" id="MobiDB-lite"/>
    </source>
</evidence>
<protein>
    <submittedName>
        <fullName evidence="3">Uncharacterized protein</fullName>
    </submittedName>
</protein>
<gene>
    <name evidence="3" type="ORF">N7460_007319</name>
</gene>
<keyword evidence="2" id="KW-1133">Transmembrane helix</keyword>
<keyword evidence="4" id="KW-1185">Reference proteome</keyword>
<accession>A0AAD6I9V1</accession>
<dbReference type="AlphaFoldDB" id="A0AAD6I9V1"/>
<feature type="transmembrane region" description="Helical" evidence="2">
    <location>
        <begin position="410"/>
        <end position="434"/>
    </location>
</feature>
<keyword evidence="2" id="KW-0812">Transmembrane</keyword>
<dbReference type="Proteomes" id="UP001219568">
    <property type="component" value="Unassembled WGS sequence"/>
</dbReference>
<reference evidence="3" key="2">
    <citation type="submission" date="2023-01" db="EMBL/GenBank/DDBJ databases">
        <authorList>
            <person name="Petersen C."/>
        </authorList>
    </citation>
    <scope>NUCLEOTIDE SEQUENCE</scope>
    <source>
        <strain evidence="3">IBT 15450</strain>
    </source>
</reference>
<sequence length="456" mass="52053">MSTDDKPKHISRRRKFPTFNRSTTSSPLQQVEVDFFQAVTGNDNDVHASPENVQAALCLLKRCVRGNWPAEFDDVVTDDVSVQTESYLKAIVTGQKVADTFRMHGGLSIVRLIKQLQADRVFKDDEDLPSNLSARRLVFNTIGWISMLYQPSHGLTRTPGSNNFKIAVQSRQSSLKSSVPAEKAERPLDELLRACAGMFAIRSQIQKVDERNGSQDHLERKIQVSYLNAHVMKTLANMEFIWVDSISAHLDFDPTTPSVSIFRCPSFCKLHQSEESILAKMFVNMDEETEQPSNKFSAQNFVGEMQVTYRLLFRDDSRARKLYIQQERSRAALAVDDYEATVDPYLDELCGKNLPNSWWFSLGASVRDSYDAEADFPIFKDRLKRIQDYMHGIQPNRFTSLWRDRRDLRLWYTIWTVIILGIIGLIAQFIGLALSAAQVSIAQKAYAAQLKQNQYT</sequence>
<feature type="region of interest" description="Disordered" evidence="1">
    <location>
        <begin position="1"/>
        <end position="25"/>
    </location>
</feature>
<dbReference type="EMBL" id="JAQJZL010000008">
    <property type="protein sequence ID" value="KAJ6038602.1"/>
    <property type="molecule type" value="Genomic_DNA"/>
</dbReference>